<sequence length="331" mass="35198">MGRYATLEDVAKAVGMSRAQVSRALRGDANVRPATHDRVVKAAAALGYRPNLVARSLASAHSNTVGLVVGEPMNPFHMQLAQALDGELMRAGMDSVVSLRALDDASSLAEGDRFTSLRAAGLFLISTPFNESALSELARRLPCVFLGSKVSTPGISTISVDDEAGARIAVGHLIELGHRHIAHIGGGPEPAVAERRDTYLTVMAEAGLEPVLQLARNDTESGWKGVHALMQRPNPPTAIFTANDFIAIGAINGLNALGLRVPDDVSIIGFDDIPAASSETLSLTTLRQDFREQARWAFSSLQMAMRDRAAPASQIVLPVQLIRRGSVRAIG</sequence>
<dbReference type="SUPFAM" id="SSF47413">
    <property type="entry name" value="lambda repressor-like DNA-binding domains"/>
    <property type="match status" value="1"/>
</dbReference>
<dbReference type="SMART" id="SM00354">
    <property type="entry name" value="HTH_LACI"/>
    <property type="match status" value="1"/>
</dbReference>
<feature type="domain" description="HTH cro/C1-type" evidence="5">
    <location>
        <begin position="6"/>
        <end position="53"/>
    </location>
</feature>
<dbReference type="Proteomes" id="UP000274786">
    <property type="component" value="Unassembled WGS sequence"/>
</dbReference>
<gene>
    <name evidence="6" type="ORF">BCL79_2013</name>
</gene>
<keyword evidence="2" id="KW-0238">DNA-binding</keyword>
<dbReference type="Pfam" id="PF00356">
    <property type="entry name" value="LacI"/>
    <property type="match status" value="1"/>
</dbReference>
<dbReference type="PROSITE" id="PS50943">
    <property type="entry name" value="HTH_CROC1"/>
    <property type="match status" value="1"/>
</dbReference>
<evidence type="ECO:0000256" key="2">
    <source>
        <dbReference type="ARBA" id="ARBA00023125"/>
    </source>
</evidence>
<dbReference type="GO" id="GO:0000976">
    <property type="term" value="F:transcription cis-regulatory region binding"/>
    <property type="evidence" value="ECO:0007669"/>
    <property type="project" value="TreeGrafter"/>
</dbReference>
<dbReference type="Gene3D" id="1.10.260.40">
    <property type="entry name" value="lambda repressor-like DNA-binding domains"/>
    <property type="match status" value="1"/>
</dbReference>
<dbReference type="Pfam" id="PF13377">
    <property type="entry name" value="Peripla_BP_3"/>
    <property type="match status" value="1"/>
</dbReference>
<evidence type="ECO:0000256" key="3">
    <source>
        <dbReference type="ARBA" id="ARBA00023163"/>
    </source>
</evidence>
<dbReference type="EMBL" id="RCDC01000004">
    <property type="protein sequence ID" value="RLK57604.1"/>
    <property type="molecule type" value="Genomic_DNA"/>
</dbReference>
<reference evidence="6 7" key="1">
    <citation type="submission" date="2018-10" db="EMBL/GenBank/DDBJ databases">
        <title>Comparative analysis of microorganisms from saline springs in Andes Mountain Range, Colombia.</title>
        <authorList>
            <person name="Rubin E."/>
        </authorList>
    </citation>
    <scope>NUCLEOTIDE SEQUENCE [LARGE SCALE GENOMIC DNA]</scope>
    <source>
        <strain evidence="6 7">USBA GBX 843</strain>
    </source>
</reference>
<feature type="domain" description="HTH lacI-type" evidence="4">
    <location>
        <begin position="5"/>
        <end position="59"/>
    </location>
</feature>
<dbReference type="PANTHER" id="PTHR30146:SF109">
    <property type="entry name" value="HTH-TYPE TRANSCRIPTIONAL REGULATOR GALS"/>
    <property type="match status" value="1"/>
</dbReference>
<dbReference type="InterPro" id="IPR001387">
    <property type="entry name" value="Cro/C1-type_HTH"/>
</dbReference>
<dbReference type="PROSITE" id="PS50932">
    <property type="entry name" value="HTH_LACI_2"/>
    <property type="match status" value="1"/>
</dbReference>
<accession>A0A498CQT4</accession>
<dbReference type="InterPro" id="IPR028082">
    <property type="entry name" value="Peripla_BP_I"/>
</dbReference>
<evidence type="ECO:0000259" key="4">
    <source>
        <dbReference type="PROSITE" id="PS50932"/>
    </source>
</evidence>
<dbReference type="InterPro" id="IPR046335">
    <property type="entry name" value="LacI/GalR-like_sensor"/>
</dbReference>
<organism evidence="6 7">
    <name type="scientific">Stenotrophomonas rhizophila</name>
    <dbReference type="NCBI Taxonomy" id="216778"/>
    <lineage>
        <taxon>Bacteria</taxon>
        <taxon>Pseudomonadati</taxon>
        <taxon>Pseudomonadota</taxon>
        <taxon>Gammaproteobacteria</taxon>
        <taxon>Lysobacterales</taxon>
        <taxon>Lysobacteraceae</taxon>
        <taxon>Stenotrophomonas</taxon>
    </lineage>
</organism>
<proteinExistence type="predicted"/>
<keyword evidence="3" id="KW-0804">Transcription</keyword>
<comment type="caution">
    <text evidence="6">The sequence shown here is derived from an EMBL/GenBank/DDBJ whole genome shotgun (WGS) entry which is preliminary data.</text>
</comment>
<dbReference type="Gene3D" id="3.40.50.2300">
    <property type="match status" value="2"/>
</dbReference>
<dbReference type="RefSeq" id="WP_220668900.1">
    <property type="nucleotide sequence ID" value="NZ_RCDC01000004.1"/>
</dbReference>
<protein>
    <submittedName>
        <fullName evidence="6">LacI family transcriptional regulator</fullName>
    </submittedName>
</protein>
<evidence type="ECO:0000259" key="5">
    <source>
        <dbReference type="PROSITE" id="PS50943"/>
    </source>
</evidence>
<dbReference type="InterPro" id="IPR010982">
    <property type="entry name" value="Lambda_DNA-bd_dom_sf"/>
</dbReference>
<dbReference type="AlphaFoldDB" id="A0A498CQT4"/>
<dbReference type="InterPro" id="IPR000843">
    <property type="entry name" value="HTH_LacI"/>
</dbReference>
<dbReference type="PANTHER" id="PTHR30146">
    <property type="entry name" value="LACI-RELATED TRANSCRIPTIONAL REPRESSOR"/>
    <property type="match status" value="1"/>
</dbReference>
<dbReference type="CDD" id="cd01392">
    <property type="entry name" value="HTH_LacI"/>
    <property type="match status" value="1"/>
</dbReference>
<evidence type="ECO:0000313" key="7">
    <source>
        <dbReference type="Proteomes" id="UP000274786"/>
    </source>
</evidence>
<dbReference type="CDD" id="cd06267">
    <property type="entry name" value="PBP1_LacI_sugar_binding-like"/>
    <property type="match status" value="1"/>
</dbReference>
<dbReference type="SUPFAM" id="SSF53822">
    <property type="entry name" value="Periplasmic binding protein-like I"/>
    <property type="match status" value="1"/>
</dbReference>
<name>A0A498CQT4_9GAMM</name>
<evidence type="ECO:0000313" key="6">
    <source>
        <dbReference type="EMBL" id="RLK57604.1"/>
    </source>
</evidence>
<evidence type="ECO:0000256" key="1">
    <source>
        <dbReference type="ARBA" id="ARBA00023015"/>
    </source>
</evidence>
<dbReference type="GO" id="GO:0003700">
    <property type="term" value="F:DNA-binding transcription factor activity"/>
    <property type="evidence" value="ECO:0007669"/>
    <property type="project" value="TreeGrafter"/>
</dbReference>
<keyword evidence="1" id="KW-0805">Transcription regulation</keyword>